<dbReference type="STRING" id="357809.Cphy_1135"/>
<protein>
    <recommendedName>
        <fullName evidence="3">SAM-dependent methyltransferase</fullName>
    </recommendedName>
</protein>
<dbReference type="EMBL" id="CP000885">
    <property type="protein sequence ID" value="ABX41513.1"/>
    <property type="molecule type" value="Genomic_DNA"/>
</dbReference>
<evidence type="ECO:0000313" key="1">
    <source>
        <dbReference type="EMBL" id="ABX41513.1"/>
    </source>
</evidence>
<keyword evidence="2" id="KW-1185">Reference proteome</keyword>
<evidence type="ECO:0008006" key="3">
    <source>
        <dbReference type="Google" id="ProtNLM"/>
    </source>
</evidence>
<dbReference type="KEGG" id="cpy:Cphy_1135"/>
<proteinExistence type="predicted"/>
<gene>
    <name evidence="1" type="ordered locus">Cphy_1135</name>
</gene>
<dbReference type="SUPFAM" id="SSF53335">
    <property type="entry name" value="S-adenosyl-L-methionine-dependent methyltransferases"/>
    <property type="match status" value="1"/>
</dbReference>
<dbReference type="Gene3D" id="3.40.50.150">
    <property type="entry name" value="Vaccinia Virus protein VP39"/>
    <property type="match status" value="1"/>
</dbReference>
<dbReference type="Proteomes" id="UP000000370">
    <property type="component" value="Chromosome"/>
</dbReference>
<dbReference type="HOGENOM" id="CLU_1364841_0_0_9"/>
<evidence type="ECO:0000313" key="2">
    <source>
        <dbReference type="Proteomes" id="UP000000370"/>
    </source>
</evidence>
<name>A9KMR8_LACP7</name>
<reference evidence="2" key="1">
    <citation type="submission" date="2007-11" db="EMBL/GenBank/DDBJ databases">
        <title>Complete genome sequence of Clostridium phytofermentans ISDg.</title>
        <authorList>
            <person name="Leschine S.B."/>
            <person name="Warnick T.A."/>
            <person name="Blanchard J.L."/>
            <person name="Schnell D.J."/>
            <person name="Petit E.L."/>
            <person name="LaTouf W.G."/>
            <person name="Copeland A."/>
            <person name="Lucas S."/>
            <person name="Lapidus A."/>
            <person name="Barry K."/>
            <person name="Glavina del Rio T."/>
            <person name="Dalin E."/>
            <person name="Tice H."/>
            <person name="Pitluck S."/>
            <person name="Kiss H."/>
            <person name="Brettin T."/>
            <person name="Bruce D."/>
            <person name="Detter J.C."/>
            <person name="Han C."/>
            <person name="Kuske C."/>
            <person name="Schmutz J."/>
            <person name="Larimer F."/>
            <person name="Land M."/>
            <person name="Hauser L."/>
            <person name="Kyrpides N."/>
            <person name="Kim E.A."/>
            <person name="Richardson P."/>
        </authorList>
    </citation>
    <scope>NUCLEOTIDE SEQUENCE [LARGE SCALE GENOMIC DNA]</scope>
    <source>
        <strain evidence="2">ATCC 700394 / DSM 18823 / ISDg</strain>
    </source>
</reference>
<organism evidence="1 2">
    <name type="scientific">Lachnoclostridium phytofermentans (strain ATCC 700394 / DSM 18823 / ISDg)</name>
    <name type="common">Clostridium phytofermentans</name>
    <dbReference type="NCBI Taxonomy" id="357809"/>
    <lineage>
        <taxon>Bacteria</taxon>
        <taxon>Bacillati</taxon>
        <taxon>Bacillota</taxon>
        <taxon>Clostridia</taxon>
        <taxon>Lachnospirales</taxon>
        <taxon>Lachnospiraceae</taxon>
    </lineage>
</organism>
<dbReference type="eggNOG" id="COG2230">
    <property type="taxonomic scope" value="Bacteria"/>
</dbReference>
<dbReference type="OrthoDB" id="9780095at2"/>
<accession>A9KMR8</accession>
<dbReference type="RefSeq" id="WP_012199161.1">
    <property type="nucleotide sequence ID" value="NC_010001.1"/>
</dbReference>
<dbReference type="InterPro" id="IPR029063">
    <property type="entry name" value="SAM-dependent_MTases_sf"/>
</dbReference>
<sequence length="195" mass="23204">MDKLLNIQTEGIQRDGKDTFHFHRYEPTPYEVLDQLFHVYPLSKDDILVDFGCGKGRLNFYIHHRFHCKTVGVEYNDEFYRCAIKNLESYNGPKKEAIRFESIYATAYEVGEDDSVFYFFNPFSFPIFSSVVHHILDSVLKHPRKVSLILYYPDEEYTNFLNQQTPFQLEKDVEVYAIHSNDIRDRYMIYSYDAS</sequence>
<dbReference type="AlphaFoldDB" id="A9KMR8"/>